<dbReference type="Gene3D" id="2.60.40.790">
    <property type="match status" value="1"/>
</dbReference>
<accession>A0A2U3DCA0</accession>
<dbReference type="RefSeq" id="WP_109429507.1">
    <property type="nucleotide sequence ID" value="NZ_MPDK01000002.1"/>
</dbReference>
<dbReference type="AlphaFoldDB" id="A0A2U3DCA0"/>
<dbReference type="OrthoDB" id="1806521at2"/>
<evidence type="ECO:0000313" key="4">
    <source>
        <dbReference type="EMBL" id="PWI58910.1"/>
    </source>
</evidence>
<comment type="similarity">
    <text evidence="1 2">Belongs to the small heat shock protein (HSP20) family.</text>
</comment>
<organism evidence="4 5">
    <name type="scientific">Sulfoacidibacillus thermotolerans</name>
    <name type="common">Acidibacillus sulfuroxidans</name>
    <dbReference type="NCBI Taxonomy" id="1765684"/>
    <lineage>
        <taxon>Bacteria</taxon>
        <taxon>Bacillati</taxon>
        <taxon>Bacillota</taxon>
        <taxon>Bacilli</taxon>
        <taxon>Bacillales</taxon>
        <taxon>Alicyclobacillaceae</taxon>
        <taxon>Sulfoacidibacillus</taxon>
    </lineage>
</organism>
<keyword evidence="5" id="KW-1185">Reference proteome</keyword>
<dbReference type="Pfam" id="PF00011">
    <property type="entry name" value="HSP20"/>
    <property type="match status" value="1"/>
</dbReference>
<comment type="caution">
    <text evidence="4">The sequence shown here is derived from an EMBL/GenBank/DDBJ whole genome shotgun (WGS) entry which is preliminary data.</text>
</comment>
<evidence type="ECO:0000256" key="2">
    <source>
        <dbReference type="RuleBase" id="RU003616"/>
    </source>
</evidence>
<evidence type="ECO:0000313" key="5">
    <source>
        <dbReference type="Proteomes" id="UP000245380"/>
    </source>
</evidence>
<protein>
    <submittedName>
        <fullName evidence="4">Heat-shock protein Hsp20</fullName>
    </submittedName>
</protein>
<dbReference type="EMBL" id="MPDK01000002">
    <property type="protein sequence ID" value="PWI58910.1"/>
    <property type="molecule type" value="Genomic_DNA"/>
</dbReference>
<dbReference type="InterPro" id="IPR002068">
    <property type="entry name" value="A-crystallin/Hsp20_dom"/>
</dbReference>
<feature type="domain" description="SHSP" evidence="3">
    <location>
        <begin position="31"/>
        <end position="144"/>
    </location>
</feature>
<sequence>MSLVPYDPFGIIRREFGSLPRWVDEDWFDNQVGSWSRIRVDVRETPTEVIVSAEIPGLNRKEDVNIVVHENHLSLSGKIERQEDQTNENIHRTERFYGQFTRNIALPTTVDETSAKASYHNGILEVRLPKTKKQVGQQIDVEFH</sequence>
<dbReference type="InterPro" id="IPR008978">
    <property type="entry name" value="HSP20-like_chaperone"/>
</dbReference>
<dbReference type="Proteomes" id="UP000245380">
    <property type="component" value="Unassembled WGS sequence"/>
</dbReference>
<evidence type="ECO:0000259" key="3">
    <source>
        <dbReference type="PROSITE" id="PS01031"/>
    </source>
</evidence>
<dbReference type="InterPro" id="IPR031107">
    <property type="entry name" value="Small_HSP"/>
</dbReference>
<gene>
    <name evidence="4" type="ORF">BM613_02170</name>
</gene>
<reference evidence="4 5" key="1">
    <citation type="submission" date="2016-11" db="EMBL/GenBank/DDBJ databases">
        <title>Comparative genomics of Acidibacillus ferroxidans species.</title>
        <authorList>
            <person name="Oliveira G."/>
            <person name="Nunes G."/>
            <person name="Oliveira R."/>
            <person name="Araujo F."/>
            <person name="Salim A."/>
            <person name="Scholte L."/>
            <person name="Morais D."/>
            <person name="Nancucheo I."/>
            <person name="Johnson D.B."/>
            <person name="Grail B."/>
            <person name="Bittencourt J."/>
            <person name="Valadares R."/>
        </authorList>
    </citation>
    <scope>NUCLEOTIDE SEQUENCE [LARGE SCALE GENOMIC DNA]</scope>
    <source>
        <strain evidence="4 5">Y002</strain>
    </source>
</reference>
<dbReference type="PANTHER" id="PTHR11527">
    <property type="entry name" value="HEAT-SHOCK PROTEIN 20 FAMILY MEMBER"/>
    <property type="match status" value="1"/>
</dbReference>
<name>A0A2U3DCA0_SULT2</name>
<dbReference type="SUPFAM" id="SSF49764">
    <property type="entry name" value="HSP20-like chaperones"/>
    <property type="match status" value="1"/>
</dbReference>
<dbReference type="PROSITE" id="PS01031">
    <property type="entry name" value="SHSP"/>
    <property type="match status" value="1"/>
</dbReference>
<evidence type="ECO:0000256" key="1">
    <source>
        <dbReference type="PROSITE-ProRule" id="PRU00285"/>
    </source>
</evidence>
<proteinExistence type="inferred from homology"/>
<dbReference type="CDD" id="cd06464">
    <property type="entry name" value="ACD_sHsps-like"/>
    <property type="match status" value="1"/>
</dbReference>